<dbReference type="AlphaFoldDB" id="A0A2I0K8S3"/>
<comment type="caution">
    <text evidence="1">The sequence shown here is derived from an EMBL/GenBank/DDBJ whole genome shotgun (WGS) entry which is preliminary data.</text>
</comment>
<reference evidence="1 2" key="1">
    <citation type="submission" date="2017-11" db="EMBL/GenBank/DDBJ databases">
        <title>De-novo sequencing of pomegranate (Punica granatum L.) genome.</title>
        <authorList>
            <person name="Akparov Z."/>
            <person name="Amiraslanov A."/>
            <person name="Hajiyeva S."/>
            <person name="Abbasov M."/>
            <person name="Kaur K."/>
            <person name="Hamwieh A."/>
            <person name="Solovyev V."/>
            <person name="Salamov A."/>
            <person name="Braich B."/>
            <person name="Kosarev P."/>
            <person name="Mahmoud A."/>
            <person name="Hajiyev E."/>
            <person name="Babayeva S."/>
            <person name="Izzatullayeva V."/>
            <person name="Mammadov A."/>
            <person name="Mammadov A."/>
            <person name="Sharifova S."/>
            <person name="Ojaghi J."/>
            <person name="Eynullazada K."/>
            <person name="Bayramov B."/>
            <person name="Abdulazimova A."/>
            <person name="Shahmuradov I."/>
        </authorList>
    </citation>
    <scope>NUCLEOTIDE SEQUENCE [LARGE SCALE GENOMIC DNA]</scope>
    <source>
        <strain evidence="2">cv. AG2017</strain>
        <tissue evidence="1">Leaf</tissue>
    </source>
</reference>
<organism evidence="1 2">
    <name type="scientific">Punica granatum</name>
    <name type="common">Pomegranate</name>
    <dbReference type="NCBI Taxonomy" id="22663"/>
    <lineage>
        <taxon>Eukaryota</taxon>
        <taxon>Viridiplantae</taxon>
        <taxon>Streptophyta</taxon>
        <taxon>Embryophyta</taxon>
        <taxon>Tracheophyta</taxon>
        <taxon>Spermatophyta</taxon>
        <taxon>Magnoliopsida</taxon>
        <taxon>eudicotyledons</taxon>
        <taxon>Gunneridae</taxon>
        <taxon>Pentapetalae</taxon>
        <taxon>rosids</taxon>
        <taxon>malvids</taxon>
        <taxon>Myrtales</taxon>
        <taxon>Lythraceae</taxon>
        <taxon>Punica</taxon>
    </lineage>
</organism>
<gene>
    <name evidence="1" type="ORF">CRG98_014681</name>
</gene>
<dbReference type="EMBL" id="PGOL01000787">
    <property type="protein sequence ID" value="PKI64939.1"/>
    <property type="molecule type" value="Genomic_DNA"/>
</dbReference>
<evidence type="ECO:0000313" key="1">
    <source>
        <dbReference type="EMBL" id="PKI64939.1"/>
    </source>
</evidence>
<name>A0A2I0K8S3_PUNGR</name>
<proteinExistence type="predicted"/>
<sequence>MHQISYKLHLPPNKGECCFHSPPNSSIPSVSTRLEDPTSSVGAASGTNFEGLKVFGSSHNTIAAGIDIGSSLGWDEAAGCLGPSPNRYGGGVGLEAVGPKNSLAEYEVVANDATMASVSVLFIDSANGRSL</sequence>
<evidence type="ECO:0000313" key="2">
    <source>
        <dbReference type="Proteomes" id="UP000233551"/>
    </source>
</evidence>
<accession>A0A2I0K8S3</accession>
<protein>
    <submittedName>
        <fullName evidence="1">Uncharacterized protein</fullName>
    </submittedName>
</protein>
<keyword evidence="2" id="KW-1185">Reference proteome</keyword>
<dbReference type="Proteomes" id="UP000233551">
    <property type="component" value="Unassembled WGS sequence"/>
</dbReference>